<keyword evidence="4" id="KW-0281">Fimbrium</keyword>
<accession>A0A1T2YY02</accession>
<dbReference type="PANTHER" id="PTHR33420">
    <property type="entry name" value="FIMBRIAL SUBUNIT ELFA-RELATED"/>
    <property type="match status" value="1"/>
</dbReference>
<feature type="signal peptide" evidence="5">
    <location>
        <begin position="1"/>
        <end position="22"/>
    </location>
</feature>
<reference evidence="6 7" key="1">
    <citation type="submission" date="2016-12" db="EMBL/GenBank/DDBJ databases">
        <title>Draft genome sequences of seven strains of Pseudomonas fluorescens that produce 4-formylaminooxyvinylglycine.</title>
        <authorList>
            <person name="Okrent R.A."/>
            <person name="Manning V.A."/>
            <person name="Trippe K.M."/>
        </authorList>
    </citation>
    <scope>NUCLEOTIDE SEQUENCE [LARGE SCALE GENOMIC DNA]</scope>
    <source>
        <strain evidence="6 7">P5A</strain>
    </source>
</reference>
<comment type="caution">
    <text evidence="6">The sequence shown here is derived from an EMBL/GenBank/DDBJ whole genome shotgun (WGS) entry which is preliminary data.</text>
</comment>
<organism evidence="6 7">
    <name type="scientific">Pseudomonas fluorescens</name>
    <dbReference type="NCBI Taxonomy" id="294"/>
    <lineage>
        <taxon>Bacteria</taxon>
        <taxon>Pseudomonadati</taxon>
        <taxon>Pseudomonadota</taxon>
        <taxon>Gammaproteobacteria</taxon>
        <taxon>Pseudomonadales</taxon>
        <taxon>Pseudomonadaceae</taxon>
        <taxon>Pseudomonas</taxon>
    </lineage>
</organism>
<proteinExistence type="inferred from homology"/>
<dbReference type="InterPro" id="IPR050263">
    <property type="entry name" value="Bact_Fimbrial_Adh_Pro"/>
</dbReference>
<evidence type="ECO:0000256" key="4">
    <source>
        <dbReference type="ARBA" id="ARBA00023263"/>
    </source>
</evidence>
<dbReference type="GO" id="GO:0009289">
    <property type="term" value="C:pilus"/>
    <property type="evidence" value="ECO:0007669"/>
    <property type="project" value="UniProtKB-SubCell"/>
</dbReference>
<gene>
    <name evidence="6" type="ORF">BFW87_11460</name>
</gene>
<dbReference type="SUPFAM" id="SSF49401">
    <property type="entry name" value="Bacterial adhesins"/>
    <property type="match status" value="1"/>
</dbReference>
<feature type="chain" id="PRO_5012256133" evidence="5">
    <location>
        <begin position="23"/>
        <end position="181"/>
    </location>
</feature>
<dbReference type="InterPro" id="IPR036937">
    <property type="entry name" value="Adhesion_dom_fimbrial_sf"/>
</dbReference>
<name>A0A1T2YY02_PSEFL</name>
<evidence type="ECO:0000256" key="3">
    <source>
        <dbReference type="ARBA" id="ARBA00022729"/>
    </source>
</evidence>
<dbReference type="InterPro" id="IPR008966">
    <property type="entry name" value="Adhesion_dom_sf"/>
</dbReference>
<comment type="subcellular location">
    <subcellularLocation>
        <location evidence="1">Fimbrium</location>
    </subcellularLocation>
</comment>
<evidence type="ECO:0000256" key="5">
    <source>
        <dbReference type="SAM" id="SignalP"/>
    </source>
</evidence>
<comment type="similarity">
    <text evidence="2">Belongs to the fimbrial protein family.</text>
</comment>
<dbReference type="OrthoDB" id="7030999at2"/>
<dbReference type="Pfam" id="PF16970">
    <property type="entry name" value="FimA"/>
    <property type="match status" value="1"/>
</dbReference>
<dbReference type="RefSeq" id="WP_078739926.1">
    <property type="nucleotide sequence ID" value="NZ_MSDF01000014.1"/>
</dbReference>
<evidence type="ECO:0000256" key="2">
    <source>
        <dbReference type="ARBA" id="ARBA00006671"/>
    </source>
</evidence>
<dbReference type="Proteomes" id="UP000190965">
    <property type="component" value="Unassembled WGS sequence"/>
</dbReference>
<dbReference type="InterPro" id="IPR039458">
    <property type="entry name" value="FimA-like"/>
</dbReference>
<dbReference type="GO" id="GO:0043709">
    <property type="term" value="P:cell adhesion involved in single-species biofilm formation"/>
    <property type="evidence" value="ECO:0007669"/>
    <property type="project" value="TreeGrafter"/>
</dbReference>
<evidence type="ECO:0000256" key="1">
    <source>
        <dbReference type="ARBA" id="ARBA00004561"/>
    </source>
</evidence>
<protein>
    <submittedName>
        <fullName evidence="6">Fimbrial protein</fullName>
    </submittedName>
</protein>
<sequence length="181" mass="18191">MKTKALTLAALVCASSAQFANAADGTVNFNGELVNQTCTVAVDGVVSPAIQTVTLPTISTGLLTSAGQTEGRTGFNVTLSDCVGTAATAASFFNSGATVDPVSGNLLNTSGTATNVQLQLVDAQGGAVIQAGNTNQRTNTTRNTIDTNGAANMPYAIQYVATGATTAGTVISSVTFNVDYQ</sequence>
<evidence type="ECO:0000313" key="6">
    <source>
        <dbReference type="EMBL" id="OPA96928.1"/>
    </source>
</evidence>
<dbReference type="EMBL" id="MSDF01000014">
    <property type="protein sequence ID" value="OPA96928.1"/>
    <property type="molecule type" value="Genomic_DNA"/>
</dbReference>
<dbReference type="AlphaFoldDB" id="A0A1T2YY02"/>
<dbReference type="Gene3D" id="2.60.40.1090">
    <property type="entry name" value="Fimbrial-type adhesion domain"/>
    <property type="match status" value="1"/>
</dbReference>
<evidence type="ECO:0000313" key="7">
    <source>
        <dbReference type="Proteomes" id="UP000190965"/>
    </source>
</evidence>
<keyword evidence="3 5" id="KW-0732">Signal</keyword>
<dbReference type="PANTHER" id="PTHR33420:SF3">
    <property type="entry name" value="FIMBRIAL SUBUNIT ELFA"/>
    <property type="match status" value="1"/>
</dbReference>